<feature type="binding site" evidence="3">
    <location>
        <position position="112"/>
    </location>
    <ligand>
        <name>Mn(2+)</name>
        <dbReference type="ChEBI" id="CHEBI:29035"/>
        <label>1</label>
    </ligand>
</feature>
<protein>
    <submittedName>
        <fullName evidence="5">Oxalate decarboxylase</fullName>
    </submittedName>
</protein>
<keyword evidence="6" id="KW-1185">Reference proteome</keyword>
<feature type="domain" description="Cupin type-1" evidence="4">
    <location>
        <begin position="200"/>
        <end position="341"/>
    </location>
</feature>
<feature type="binding site" evidence="3">
    <location>
        <position position="252"/>
    </location>
    <ligand>
        <name>Mn(2+)</name>
        <dbReference type="ChEBI" id="CHEBI:29035"/>
        <label>2</label>
    </ligand>
</feature>
<dbReference type="GO" id="GO:0046872">
    <property type="term" value="F:metal ion binding"/>
    <property type="evidence" value="ECO:0007669"/>
    <property type="project" value="UniProtKB-KW"/>
</dbReference>
<evidence type="ECO:0000259" key="4">
    <source>
        <dbReference type="SMART" id="SM00835"/>
    </source>
</evidence>
<gene>
    <name evidence="5" type="ORF">GCM10010912_14840</name>
</gene>
<evidence type="ECO:0000313" key="6">
    <source>
        <dbReference type="Proteomes" id="UP000637643"/>
    </source>
</evidence>
<dbReference type="InterPro" id="IPR017774">
    <property type="entry name" value="Bicupin_oxalate_deCO2ase/Oxase"/>
</dbReference>
<evidence type="ECO:0000256" key="3">
    <source>
        <dbReference type="PIRSR" id="PIRSR617774-2"/>
    </source>
</evidence>
<feature type="domain" description="Cupin type-1" evidence="4">
    <location>
        <begin position="22"/>
        <end position="164"/>
    </location>
</feature>
<feature type="binding site" evidence="3">
    <location>
        <position position="247"/>
    </location>
    <ligand>
        <name>Mn(2+)</name>
        <dbReference type="ChEBI" id="CHEBI:29035"/>
        <label>2</label>
    </ligand>
</feature>
<dbReference type="Pfam" id="PF00190">
    <property type="entry name" value="Cupin_1"/>
    <property type="match status" value="2"/>
</dbReference>
<dbReference type="NCBIfam" id="TIGR03404">
    <property type="entry name" value="bicupin_oxalic"/>
    <property type="match status" value="1"/>
</dbReference>
<accession>A0A917C4T0</accession>
<dbReference type="AlphaFoldDB" id="A0A917C4T0"/>
<evidence type="ECO:0000256" key="2">
    <source>
        <dbReference type="PIRSR" id="PIRSR617774-1"/>
    </source>
</evidence>
<dbReference type="InterPro" id="IPR014710">
    <property type="entry name" value="RmlC-like_jellyroll"/>
</dbReference>
<evidence type="ECO:0000256" key="1">
    <source>
        <dbReference type="ARBA" id="ARBA00022723"/>
    </source>
</evidence>
<dbReference type="PANTHER" id="PTHR35848:SF9">
    <property type="entry name" value="SLL1358 PROTEIN"/>
    <property type="match status" value="1"/>
</dbReference>
<keyword evidence="3" id="KW-0464">Manganese</keyword>
<feature type="binding site" evidence="3">
    <location>
        <position position="73"/>
    </location>
    <ligand>
        <name>Mn(2+)</name>
        <dbReference type="ChEBI" id="CHEBI:29035"/>
        <label>1</label>
    </ligand>
</feature>
<dbReference type="Gene3D" id="2.60.120.10">
    <property type="entry name" value="Jelly Rolls"/>
    <property type="match status" value="2"/>
</dbReference>
<reference evidence="5" key="1">
    <citation type="journal article" date="2014" name="Int. J. Syst. Evol. Microbiol.">
        <title>Complete genome sequence of Corynebacterium casei LMG S-19264T (=DSM 44701T), isolated from a smear-ripened cheese.</title>
        <authorList>
            <consortium name="US DOE Joint Genome Institute (JGI-PGF)"/>
            <person name="Walter F."/>
            <person name="Albersmeier A."/>
            <person name="Kalinowski J."/>
            <person name="Ruckert C."/>
        </authorList>
    </citation>
    <scope>NUCLEOTIDE SEQUENCE</scope>
    <source>
        <strain evidence="5">CGMCC 1.16134</strain>
    </source>
</reference>
<evidence type="ECO:0000313" key="5">
    <source>
        <dbReference type="EMBL" id="GGF70658.1"/>
    </source>
</evidence>
<comment type="cofactor">
    <cofactor evidence="3">
        <name>Mn(2+)</name>
        <dbReference type="ChEBI" id="CHEBI:29035"/>
    </cofactor>
    <text evidence="3">Binds 2 manganese ions per subunit.</text>
</comment>
<feature type="binding site" evidence="3">
    <location>
        <position position="245"/>
    </location>
    <ligand>
        <name>Mn(2+)</name>
        <dbReference type="ChEBI" id="CHEBI:29035"/>
        <label>2</label>
    </ligand>
</feature>
<dbReference type="EMBL" id="BMKR01000005">
    <property type="protein sequence ID" value="GGF70658.1"/>
    <property type="molecule type" value="Genomic_DNA"/>
</dbReference>
<feature type="active site" description="Proton donor" evidence="2">
    <location>
        <position position="305"/>
    </location>
</feature>
<dbReference type="CDD" id="cd20305">
    <property type="entry name" value="cupin_OxDC_C"/>
    <property type="match status" value="1"/>
</dbReference>
<dbReference type="InterPro" id="IPR011051">
    <property type="entry name" value="RmlC_Cupin_sf"/>
</dbReference>
<name>A0A917C4T0_9BACL</name>
<dbReference type="InterPro" id="IPR006045">
    <property type="entry name" value="Cupin_1"/>
</dbReference>
<feature type="binding site" evidence="3">
    <location>
        <position position="69"/>
    </location>
    <ligand>
        <name>Mn(2+)</name>
        <dbReference type="ChEBI" id="CHEBI:29035"/>
        <label>1</label>
    </ligand>
</feature>
<dbReference type="GO" id="GO:0033609">
    <property type="term" value="P:oxalate metabolic process"/>
    <property type="evidence" value="ECO:0007669"/>
    <property type="project" value="InterPro"/>
</dbReference>
<organism evidence="5 6">
    <name type="scientific">Paenibacillus albidus</name>
    <dbReference type="NCBI Taxonomy" id="2041023"/>
    <lineage>
        <taxon>Bacteria</taxon>
        <taxon>Bacillati</taxon>
        <taxon>Bacillota</taxon>
        <taxon>Bacilli</taxon>
        <taxon>Bacillales</taxon>
        <taxon>Paenibacillaceae</taxon>
        <taxon>Paenibacillus</taxon>
    </lineage>
</organism>
<dbReference type="PANTHER" id="PTHR35848">
    <property type="entry name" value="OXALATE-BINDING PROTEIN"/>
    <property type="match status" value="1"/>
</dbReference>
<dbReference type="CDD" id="cd20304">
    <property type="entry name" value="cupin_OxDC_N"/>
    <property type="match status" value="1"/>
</dbReference>
<sequence>MQNPDLLVPPVTDAGLLPNLRFSFSDAHMTLNHGGWSREVTIRELPVATTLAAVNMSLTPGGVRELHWHQQAEWSYMLLGHARITSVDQHGRNFIADVGPGDLWYFPAGLPHSIQGLEDGCEFLLVFDDGHFSDLDTLSISDWFAHTPKDVLSANFGVPIDAFNHIPSEQVYIYQDNVPGPIESQKLDSPYGTIPQSFTHRLLAQPPIKTPGGSVRIVDSSNFPISKTVAAALVEIEPGAMREMHWHPNNDEWQYYLTGQGRMTVFAPNGIARTFDYRAGDVGYVPFAYGHYIQNTGTETLWFLEIFKSDRFQDVSLNQWMALTPAELVASNLHVGPELMNALRKEKWPVVKYPGFSYYPK</sequence>
<reference evidence="5" key="2">
    <citation type="submission" date="2020-09" db="EMBL/GenBank/DDBJ databases">
        <authorList>
            <person name="Sun Q."/>
            <person name="Zhou Y."/>
        </authorList>
    </citation>
    <scope>NUCLEOTIDE SEQUENCE</scope>
    <source>
        <strain evidence="5">CGMCC 1.16134</strain>
    </source>
</reference>
<feature type="binding site" evidence="3">
    <location>
        <position position="67"/>
    </location>
    <ligand>
        <name>Mn(2+)</name>
        <dbReference type="ChEBI" id="CHEBI:29035"/>
        <label>1</label>
    </ligand>
</feature>
<dbReference type="SUPFAM" id="SSF51182">
    <property type="entry name" value="RmlC-like cupins"/>
    <property type="match status" value="1"/>
</dbReference>
<proteinExistence type="predicted"/>
<dbReference type="InterPro" id="IPR051610">
    <property type="entry name" value="GPI/OXD"/>
</dbReference>
<keyword evidence="1 3" id="KW-0479">Metal-binding</keyword>
<comment type="caution">
    <text evidence="5">The sequence shown here is derived from an EMBL/GenBank/DDBJ whole genome shotgun (WGS) entry which is preliminary data.</text>
</comment>
<dbReference type="SMART" id="SM00835">
    <property type="entry name" value="Cupin_1"/>
    <property type="match status" value="2"/>
</dbReference>
<feature type="binding site" evidence="3">
    <location>
        <position position="291"/>
    </location>
    <ligand>
        <name>Mn(2+)</name>
        <dbReference type="ChEBI" id="CHEBI:29035"/>
        <label>2</label>
    </ligand>
</feature>
<dbReference type="Proteomes" id="UP000637643">
    <property type="component" value="Unassembled WGS sequence"/>
</dbReference>